<name>A0A507CLP7_9FUNG</name>
<dbReference type="Pfam" id="PF00929">
    <property type="entry name" value="RNase_T"/>
    <property type="match status" value="1"/>
</dbReference>
<dbReference type="GO" id="GO:0046872">
    <property type="term" value="F:metal ion binding"/>
    <property type="evidence" value="ECO:0007669"/>
    <property type="project" value="UniProtKB-KW"/>
</dbReference>
<keyword evidence="4" id="KW-0378">Hydrolase</keyword>
<dbReference type="Gene3D" id="3.30.420.10">
    <property type="entry name" value="Ribonuclease H-like superfamily/Ribonuclease H"/>
    <property type="match status" value="1"/>
</dbReference>
<comment type="caution">
    <text evidence="7">The sequence shown here is derived from an EMBL/GenBank/DDBJ whole genome shotgun (WGS) entry which is preliminary data.</text>
</comment>
<feature type="region of interest" description="Disordered" evidence="5">
    <location>
        <begin position="200"/>
        <end position="251"/>
    </location>
</feature>
<dbReference type="InterPro" id="IPR050891">
    <property type="entry name" value="TatD-type_Hydrolase"/>
</dbReference>
<proteinExistence type="inferred from homology"/>
<feature type="compositionally biased region" description="Polar residues" evidence="5">
    <location>
        <begin position="200"/>
        <end position="237"/>
    </location>
</feature>
<evidence type="ECO:0000256" key="5">
    <source>
        <dbReference type="SAM" id="MobiDB-lite"/>
    </source>
</evidence>
<keyword evidence="2" id="KW-0540">Nuclease</keyword>
<accession>A0A507CLP7</accession>
<dbReference type="CDD" id="cd06133">
    <property type="entry name" value="ERI-1_3'hExo_like"/>
    <property type="match status" value="1"/>
</dbReference>
<evidence type="ECO:0000313" key="8">
    <source>
        <dbReference type="EMBL" id="TPX39582.1"/>
    </source>
</evidence>
<dbReference type="PANTHER" id="PTHR10060:SF15">
    <property type="entry name" value="DEOXYRIBONUCLEASE TATDN1"/>
    <property type="match status" value="1"/>
</dbReference>
<dbReference type="CDD" id="cd01310">
    <property type="entry name" value="TatD_DNAse"/>
    <property type="match status" value="1"/>
</dbReference>
<evidence type="ECO:0000313" key="7">
    <source>
        <dbReference type="EMBL" id="TPX39195.1"/>
    </source>
</evidence>
<dbReference type="InterPro" id="IPR013520">
    <property type="entry name" value="Ribonucl_H"/>
</dbReference>
<dbReference type="Proteomes" id="UP000320475">
    <property type="component" value="Unassembled WGS sequence"/>
</dbReference>
<evidence type="ECO:0000256" key="1">
    <source>
        <dbReference type="ARBA" id="ARBA00009275"/>
    </source>
</evidence>
<dbReference type="GO" id="GO:0000175">
    <property type="term" value="F:3'-5'-RNA exonuclease activity"/>
    <property type="evidence" value="ECO:0007669"/>
    <property type="project" value="InterPro"/>
</dbReference>
<organism evidence="7 9">
    <name type="scientific">Synchytrium endobioticum</name>
    <dbReference type="NCBI Taxonomy" id="286115"/>
    <lineage>
        <taxon>Eukaryota</taxon>
        <taxon>Fungi</taxon>
        <taxon>Fungi incertae sedis</taxon>
        <taxon>Chytridiomycota</taxon>
        <taxon>Chytridiomycota incertae sedis</taxon>
        <taxon>Chytridiomycetes</taxon>
        <taxon>Synchytriales</taxon>
        <taxon>Synchytriaceae</taxon>
        <taxon>Synchytrium</taxon>
    </lineage>
</organism>
<evidence type="ECO:0000313" key="10">
    <source>
        <dbReference type="Proteomes" id="UP000320475"/>
    </source>
</evidence>
<dbReference type="SMART" id="SM00479">
    <property type="entry name" value="EXOIII"/>
    <property type="match status" value="1"/>
</dbReference>
<dbReference type="PANTHER" id="PTHR10060">
    <property type="entry name" value="TATD FAMILY DEOXYRIBONUCLEASE"/>
    <property type="match status" value="1"/>
</dbReference>
<dbReference type="VEuPathDB" id="FungiDB:SeMB42_g06416"/>
<dbReference type="Gene3D" id="3.20.20.140">
    <property type="entry name" value="Metal-dependent hydrolases"/>
    <property type="match status" value="1"/>
</dbReference>
<reference evidence="9 10" key="1">
    <citation type="journal article" date="2019" name="Sci. Rep.">
        <title>Comparative genomics of chytrid fungi reveal insights into the obligate biotrophic and pathogenic lifestyle of Synchytrium endobioticum.</title>
        <authorList>
            <person name="van de Vossenberg B.T.L.H."/>
            <person name="Warris S."/>
            <person name="Nguyen H.D.T."/>
            <person name="van Gent-Pelzer M.P.E."/>
            <person name="Joly D.L."/>
            <person name="van de Geest H.C."/>
            <person name="Bonants P.J.M."/>
            <person name="Smith D.S."/>
            <person name="Levesque C.A."/>
            <person name="van der Lee T.A.J."/>
        </authorList>
    </citation>
    <scope>NUCLEOTIDE SEQUENCE [LARGE SCALE GENOMIC DNA]</scope>
    <source>
        <strain evidence="8 10">LEV6574</strain>
        <strain evidence="7 9">MB42</strain>
    </source>
</reference>
<dbReference type="AlphaFoldDB" id="A0A507CLP7"/>
<dbReference type="Proteomes" id="UP000317494">
    <property type="component" value="Unassembled WGS sequence"/>
</dbReference>
<keyword evidence="9" id="KW-1185">Reference proteome</keyword>
<dbReference type="GO" id="GO:0003676">
    <property type="term" value="F:nucleic acid binding"/>
    <property type="evidence" value="ECO:0007669"/>
    <property type="project" value="InterPro"/>
</dbReference>
<evidence type="ECO:0000256" key="3">
    <source>
        <dbReference type="ARBA" id="ARBA00022723"/>
    </source>
</evidence>
<dbReference type="InterPro" id="IPR012337">
    <property type="entry name" value="RNaseH-like_sf"/>
</dbReference>
<dbReference type="InterPro" id="IPR032466">
    <property type="entry name" value="Metal_Hydrolase"/>
</dbReference>
<dbReference type="InterPro" id="IPR001130">
    <property type="entry name" value="TatD-like"/>
</dbReference>
<dbReference type="Pfam" id="PF01026">
    <property type="entry name" value="TatD_DNase"/>
    <property type="match status" value="1"/>
</dbReference>
<feature type="domain" description="Exonuclease" evidence="6">
    <location>
        <begin position="7"/>
        <end position="196"/>
    </location>
</feature>
<keyword evidence="3" id="KW-0479">Metal-binding</keyword>
<dbReference type="STRING" id="286115.A0A507CLP7"/>
<gene>
    <name evidence="8" type="ORF">SeLEV6574_g07111</name>
    <name evidence="7" type="ORF">SeMB42_g06416</name>
</gene>
<dbReference type="SUPFAM" id="SSF51556">
    <property type="entry name" value="Metallo-dependent hydrolases"/>
    <property type="match status" value="1"/>
</dbReference>
<protein>
    <recommendedName>
        <fullName evidence="6">Exonuclease domain-containing protein</fullName>
    </recommendedName>
</protein>
<evidence type="ECO:0000256" key="2">
    <source>
        <dbReference type="ARBA" id="ARBA00022722"/>
    </source>
</evidence>
<dbReference type="SUPFAM" id="SSF53098">
    <property type="entry name" value="Ribonuclease H-like"/>
    <property type="match status" value="1"/>
</dbReference>
<sequence>MEGDITHLLVICLEATCDSGQVPDCSTFAREIVEFALLVVEAGTLETVREFHKYVRPVQHTRLKEFSISLTGIQQETVDAAQPFPQVWEQVSAFLQELRTIINPYNPLVVTCGDWDLRTMYINQIAMSRITTLVPEFQRWCNIEYLFERAYHVKTLGLADVLRRLSLPLVGRPHSAIDNARNVAAIVRTIKRDGHRIQVTGSLNETNDGPSQSPPNSATTGSSQPSTPRHKQQNPPKSQLKKKEGPPPPNYGEVIDIGCNLTNKAFHKLLPDTLYRAFNTGVSHIILTGTSVKASRDAIEMVRKWKGSEGIPTLACTVGVHPHDSGRAIQDGGCVAELRDLIQENRDIVVAVGECGLDFDRMFSTVEEQETLFIHQLKLAQEFTLPLFLHTRGAHSRFLQLLATEYTQRPCRGVVHCYTDEDVDRMKSYVELGLYIGFTGWICDLRPGRGGNMQEIVKRVPSDRYMVETDAPFLMPRNKPGRNGSGTCEPHDIVYVVERVAEWRNMDPHQIARESTTNAKTLFF</sequence>
<evidence type="ECO:0000313" key="9">
    <source>
        <dbReference type="Proteomes" id="UP000317494"/>
    </source>
</evidence>
<comment type="similarity">
    <text evidence="1">Belongs to the metallo-dependent hydrolases superfamily. TatD-type hydrolase family.</text>
</comment>
<dbReference type="InterPro" id="IPR047201">
    <property type="entry name" value="ERI-1_3'hExo-like"/>
</dbReference>
<evidence type="ECO:0000259" key="6">
    <source>
        <dbReference type="SMART" id="SM00479"/>
    </source>
</evidence>
<dbReference type="OrthoDB" id="6079689at2759"/>
<dbReference type="FunFam" id="3.20.20.140:FF:000005">
    <property type="entry name" value="TatD family hydrolase"/>
    <property type="match status" value="1"/>
</dbReference>
<evidence type="ECO:0000256" key="4">
    <source>
        <dbReference type="ARBA" id="ARBA00022801"/>
    </source>
</evidence>
<dbReference type="EMBL" id="QEAM01000464">
    <property type="protein sequence ID" value="TPX39582.1"/>
    <property type="molecule type" value="Genomic_DNA"/>
</dbReference>
<dbReference type="EMBL" id="QEAN01000360">
    <property type="protein sequence ID" value="TPX39195.1"/>
    <property type="molecule type" value="Genomic_DNA"/>
</dbReference>
<dbReference type="InterPro" id="IPR036397">
    <property type="entry name" value="RNaseH_sf"/>
</dbReference>